<feature type="transmembrane region" description="Helical" evidence="2">
    <location>
        <begin position="70"/>
        <end position="89"/>
    </location>
</feature>
<keyword evidence="2" id="KW-0812">Transmembrane</keyword>
<evidence type="ECO:0000256" key="1">
    <source>
        <dbReference type="SAM" id="MobiDB-lite"/>
    </source>
</evidence>
<gene>
    <name evidence="3" type="ORF">EDS130_LOCUS34178</name>
</gene>
<organism evidence="3 4">
    <name type="scientific">Adineta ricciae</name>
    <name type="common">Rotifer</name>
    <dbReference type="NCBI Taxonomy" id="249248"/>
    <lineage>
        <taxon>Eukaryota</taxon>
        <taxon>Metazoa</taxon>
        <taxon>Spiralia</taxon>
        <taxon>Gnathifera</taxon>
        <taxon>Rotifera</taxon>
        <taxon>Eurotatoria</taxon>
        <taxon>Bdelloidea</taxon>
        <taxon>Adinetida</taxon>
        <taxon>Adinetidae</taxon>
        <taxon>Adineta</taxon>
    </lineage>
</organism>
<sequence>MLIWPISLPLFTHWLRIFSHLFSFVVPLLVLYGLKHCLPRLWSTFVFTSNQNQNEENNRKSNEKMKLNRNYYGFLVYVTFILSCHITIIETAKRLISAFVIVIFEMSRLNSSCFIRRWESSDSSYMAYLSYLHMEKTYRIPTEISPEPNDIVVDNNENDYSSIRSDTQRPIQSNDDDNWDASIIGRSRIGSQSSFAKEQYSDSSSGVKSVITTSQQIDSRNLSLSRAALKILLRSPLNSEKDSPQVKMRHKREADF</sequence>
<reference evidence="3" key="1">
    <citation type="submission" date="2021-02" db="EMBL/GenBank/DDBJ databases">
        <authorList>
            <person name="Nowell W R."/>
        </authorList>
    </citation>
    <scope>NUCLEOTIDE SEQUENCE</scope>
</reference>
<dbReference type="Pfam" id="PF14752">
    <property type="entry name" value="RBP_receptor"/>
    <property type="match status" value="1"/>
</dbReference>
<keyword evidence="2" id="KW-0472">Membrane</keyword>
<protein>
    <submittedName>
        <fullName evidence="3">Uncharacterized protein</fullName>
    </submittedName>
</protein>
<dbReference type="EMBL" id="CAJNOJ010000282">
    <property type="protein sequence ID" value="CAF1367381.1"/>
    <property type="molecule type" value="Genomic_DNA"/>
</dbReference>
<dbReference type="Proteomes" id="UP000663852">
    <property type="component" value="Unassembled WGS sequence"/>
</dbReference>
<dbReference type="InterPro" id="IPR026612">
    <property type="entry name" value="STRA6-like"/>
</dbReference>
<feature type="transmembrane region" description="Helical" evidence="2">
    <location>
        <begin position="14"/>
        <end position="34"/>
    </location>
</feature>
<dbReference type="OrthoDB" id="10661827at2759"/>
<name>A0A815IE36_ADIRI</name>
<accession>A0A815IE36</accession>
<feature type="compositionally biased region" description="Polar residues" evidence="1">
    <location>
        <begin position="158"/>
        <end position="173"/>
    </location>
</feature>
<evidence type="ECO:0000256" key="2">
    <source>
        <dbReference type="SAM" id="Phobius"/>
    </source>
</evidence>
<evidence type="ECO:0000313" key="3">
    <source>
        <dbReference type="EMBL" id="CAF1367381.1"/>
    </source>
</evidence>
<keyword evidence="2" id="KW-1133">Transmembrane helix</keyword>
<dbReference type="GO" id="GO:0034632">
    <property type="term" value="F:retinol transmembrane transporter activity"/>
    <property type="evidence" value="ECO:0007669"/>
    <property type="project" value="InterPro"/>
</dbReference>
<comment type="caution">
    <text evidence="3">The sequence shown here is derived from an EMBL/GenBank/DDBJ whole genome shotgun (WGS) entry which is preliminary data.</text>
</comment>
<feature type="region of interest" description="Disordered" evidence="1">
    <location>
        <begin position="235"/>
        <end position="256"/>
    </location>
</feature>
<feature type="region of interest" description="Disordered" evidence="1">
    <location>
        <begin position="149"/>
        <end position="179"/>
    </location>
</feature>
<feature type="compositionally biased region" description="Basic residues" evidence="1">
    <location>
        <begin position="247"/>
        <end position="256"/>
    </location>
</feature>
<dbReference type="AlphaFoldDB" id="A0A815IE36"/>
<proteinExistence type="predicted"/>
<evidence type="ECO:0000313" key="4">
    <source>
        <dbReference type="Proteomes" id="UP000663852"/>
    </source>
</evidence>
<dbReference type="GO" id="GO:0038023">
    <property type="term" value="F:signaling receptor activity"/>
    <property type="evidence" value="ECO:0007669"/>
    <property type="project" value="InterPro"/>
</dbReference>